<name>A0A0F9YIB5_9ZZZZ</name>
<comment type="caution">
    <text evidence="1">The sequence shown here is derived from an EMBL/GenBank/DDBJ whole genome shotgun (WGS) entry which is preliminary data.</text>
</comment>
<sequence>MHPLNPIRISFLVLFALRPFQATAQTPIIADLVTDRTHITPGSETTLVIEITNPADSGISVERYGGAGYSSNHGQLQPYAELQVNNSCGQPLCPVGSAQGFPLHPGTSAQFYWNTLQVSAGAPTGHMIRISDISLKLTDAYSRSINDVHLQRDFVAIVAPDGQGDPAALSALNTTNPKAGSADIKATLVLDYPDTVSAGSHIEVSGTLHNQGDEPIAGHFILGSDRHLGSHVNAFRQVSCRFKCLYNGQFPLNRGDSIDVLFRQMYYEDDYLFSGNLHIQGPHAIVTDSLGRTAYVYGDDIHVDVVQSGAEGAPAVYPAIPEREPLALITSSDPSPRPVVLDPNTGKHWIPLSASQGMSFSQVVAETRTGGRFAGYSIANSEEVKTLMLNHIYASGLDYPEYALFGGHKDLHGVTGSLLDLLGETLASDHVGGQTRYALGMVADVPEPGAKTVTMDVRQQNGTSGIFGVTGSFWLNSFGTTQYEGMATWLVKSPARTGGVHAVQSADAVDFRYGQLFISSVDVDGQTYQVSFRVIDKHDLTLELVSIVDEFSREPAALYDVQNLILQIPRLGYFVFPDDTVYFDVEMVLVPGTGPMQFRVVSAEDVDE</sequence>
<protein>
    <submittedName>
        <fullName evidence="1">Uncharacterized protein</fullName>
    </submittedName>
</protein>
<dbReference type="EMBL" id="LAZR01000001">
    <property type="protein sequence ID" value="KKO12032.1"/>
    <property type="molecule type" value="Genomic_DNA"/>
</dbReference>
<evidence type="ECO:0000313" key="1">
    <source>
        <dbReference type="EMBL" id="KKO12032.1"/>
    </source>
</evidence>
<reference evidence="1" key="1">
    <citation type="journal article" date="2015" name="Nature">
        <title>Complex archaea that bridge the gap between prokaryotes and eukaryotes.</title>
        <authorList>
            <person name="Spang A."/>
            <person name="Saw J.H."/>
            <person name="Jorgensen S.L."/>
            <person name="Zaremba-Niedzwiedzka K."/>
            <person name="Martijn J."/>
            <person name="Lind A.E."/>
            <person name="van Eijk R."/>
            <person name="Schleper C."/>
            <person name="Guy L."/>
            <person name="Ettema T.J."/>
        </authorList>
    </citation>
    <scope>NUCLEOTIDE SEQUENCE</scope>
</reference>
<dbReference type="AlphaFoldDB" id="A0A0F9YIB5"/>
<proteinExistence type="predicted"/>
<gene>
    <name evidence="1" type="ORF">LCGC14_0000400</name>
</gene>
<accession>A0A0F9YIB5</accession>
<organism evidence="1">
    <name type="scientific">marine sediment metagenome</name>
    <dbReference type="NCBI Taxonomy" id="412755"/>
    <lineage>
        <taxon>unclassified sequences</taxon>
        <taxon>metagenomes</taxon>
        <taxon>ecological metagenomes</taxon>
    </lineage>
</organism>